<dbReference type="Pfam" id="PF08142">
    <property type="entry name" value="AARP2CN"/>
    <property type="match status" value="1"/>
</dbReference>
<evidence type="ECO:0000256" key="5">
    <source>
        <dbReference type="SAM" id="MobiDB-lite"/>
    </source>
</evidence>
<evidence type="ECO:0000313" key="7">
    <source>
        <dbReference type="EMBL" id="PHH49605.1"/>
    </source>
</evidence>
<feature type="region of interest" description="Disordered" evidence="5">
    <location>
        <begin position="1"/>
        <end position="60"/>
    </location>
</feature>
<dbReference type="GO" id="GO:0034511">
    <property type="term" value="F:U3 snoRNA binding"/>
    <property type="evidence" value="ECO:0007669"/>
    <property type="project" value="TreeGrafter"/>
</dbReference>
<protein>
    <submittedName>
        <fullName evidence="7">Ribosome biogenesis protein tsr1</fullName>
    </submittedName>
</protein>
<name>A0A2C5WTR5_9PEZI</name>
<evidence type="ECO:0000259" key="6">
    <source>
        <dbReference type="PROSITE" id="PS51714"/>
    </source>
</evidence>
<dbReference type="OrthoDB" id="119302at2759"/>
<dbReference type="PANTHER" id="PTHR12858">
    <property type="entry name" value="RIBOSOME BIOGENESIS PROTEIN"/>
    <property type="match status" value="1"/>
</dbReference>
<dbReference type="GO" id="GO:0030688">
    <property type="term" value="C:preribosome, small subunit precursor"/>
    <property type="evidence" value="ECO:0007669"/>
    <property type="project" value="TreeGrafter"/>
</dbReference>
<evidence type="ECO:0000256" key="1">
    <source>
        <dbReference type="ARBA" id="ARBA00004604"/>
    </source>
</evidence>
<accession>A0A2C5WTR5</accession>
<feature type="region of interest" description="Disordered" evidence="5">
    <location>
        <begin position="392"/>
        <end position="443"/>
    </location>
</feature>
<gene>
    <name evidence="7" type="primary">tsr1</name>
    <name evidence="7" type="ORF">CFIMG_006222RA</name>
</gene>
<organism evidence="7 8">
    <name type="scientific">Ceratocystis fimbriata CBS 114723</name>
    <dbReference type="NCBI Taxonomy" id="1035309"/>
    <lineage>
        <taxon>Eukaryota</taxon>
        <taxon>Fungi</taxon>
        <taxon>Dikarya</taxon>
        <taxon>Ascomycota</taxon>
        <taxon>Pezizomycotina</taxon>
        <taxon>Sordariomycetes</taxon>
        <taxon>Hypocreomycetidae</taxon>
        <taxon>Microascales</taxon>
        <taxon>Ceratocystidaceae</taxon>
        <taxon>Ceratocystis</taxon>
    </lineage>
</organism>
<evidence type="ECO:0000256" key="3">
    <source>
        <dbReference type="ARBA" id="ARBA00023242"/>
    </source>
</evidence>
<feature type="region of interest" description="Disordered" evidence="5">
    <location>
        <begin position="307"/>
        <end position="331"/>
    </location>
</feature>
<feature type="domain" description="Bms1-type G" evidence="6">
    <location>
        <begin position="87"/>
        <end position="245"/>
    </location>
</feature>
<dbReference type="Pfam" id="PF04950">
    <property type="entry name" value="RIBIOP_C"/>
    <property type="match status" value="1"/>
</dbReference>
<comment type="subcellular location">
    <subcellularLocation>
        <location evidence="1">Nucleus</location>
        <location evidence="1">Nucleolus</location>
    </subcellularLocation>
</comment>
<dbReference type="GO" id="GO:0005730">
    <property type="term" value="C:nucleolus"/>
    <property type="evidence" value="ECO:0007669"/>
    <property type="project" value="UniProtKB-SubCell"/>
</dbReference>
<sequence length="818" mass="91244">MPNATMNHSHRPTTKANPKGFKSRKATKGSLREAAKGRMGGSEFARRTPHQHVMSKLDRKNQARQRLQAKRKEHLQETHIFNGQNGAPRIVAVVPLCVDTDSRLAVQKLNESLDIASDFTDGPIYTPIDRFKQKLQYLAVPRNLDACLNATRVADFVVVLLSASEEIDQLGELMLRGIESQGLSTLFTAVDGLEGIEPAKQRTNVLASLKSFITHFHPEQEKIFSLDNRVDSSNLMRALCNSTPKGIKWREERSWMLIEDIQLPENFDGQTVVTGVVRGKGLKADRLVQIGDWGTFQVDQIVAAPRPTNRKGADAATSPQAILDVPSADKDTLEDLAPEEIIMEDDDMQTEPKQQKGVLLDDHHYFSEEEPEEYTIKKRVPKGTSKYQSAWFLEDNADDDDSASDMEDMDMDNAEDSSDESVAAPEDGIEGRAEPAMTEGAPSEYPASEMIIEPDEEQDAADLASYRKLKRTEMEDDKEFPDEIELSPNVLARERLSRYRGLKSLRTSEWVVDEDRAHEPEDWRRLLRVSDYQGTRSRVTREALVGGVAPGTRVSVYISGAIPEHVKTLPSAALHPVTLFSLLRHEHKQTVSNVLINLSSEYPTSIKSKEELIMQCGARRFIIKPLFSQPGNTPNNVHKYARYLHPGQSAVATFTGPVTWGPVPALFFKRTADVENVAESSAIPSSSGLTLVATGTCLPPSTTRVIAKRVILTGHPYHIHKRVVTIRYMFFNKEDVEWFKALPLWTKRGRTGFVKETLGTHGYFKATFDSKINPQDAVGVSLYKRVFPRKAIPLTGSLSGAVANGKGDNDDGDDQMEM</sequence>
<dbReference type="STRING" id="1035309.A0A2C5WTR5"/>
<reference evidence="7 8" key="2">
    <citation type="journal article" date="2013" name="IMA Fungus">
        <title>IMA Genome-F 1: Ceratocystis fimbriata: Draft nuclear genome sequence for the plant pathogen, Ceratocystis fimbriata.</title>
        <authorList>
            <person name="Wilken P.M."/>
            <person name="Steenkamp E.T."/>
            <person name="Wingfield M.J."/>
            <person name="de Beer Z.W."/>
            <person name="Wingfield B.D."/>
        </authorList>
    </citation>
    <scope>NUCLEOTIDE SEQUENCE [LARGE SCALE GENOMIC DNA]</scope>
    <source>
        <strain evidence="7 8">CBS 114723</strain>
    </source>
</reference>
<dbReference type="SMART" id="SM00785">
    <property type="entry name" value="AARP2CN"/>
    <property type="match status" value="1"/>
</dbReference>
<proteinExistence type="inferred from homology"/>
<dbReference type="AlphaFoldDB" id="A0A2C5WTR5"/>
<dbReference type="PROSITE" id="PS51714">
    <property type="entry name" value="G_BMS1"/>
    <property type="match status" value="1"/>
</dbReference>
<evidence type="ECO:0000313" key="8">
    <source>
        <dbReference type="Proteomes" id="UP000222788"/>
    </source>
</evidence>
<feature type="compositionally biased region" description="Acidic residues" evidence="5">
    <location>
        <begin position="395"/>
        <end position="419"/>
    </location>
</feature>
<comment type="similarity">
    <text evidence="4">Belongs to the TRAFAC class translation factor GTPase superfamily. Bms1-like GTPase family. TSR1 subfamily.</text>
</comment>
<reference evidence="7 8" key="1">
    <citation type="journal article" date="2013" name="Fungal Biol.">
        <title>Analysis of microsatellite markers in the genome of the plant pathogen Ceratocystis fimbriata.</title>
        <authorList>
            <person name="Simpson M.C."/>
            <person name="Wilken P.M."/>
            <person name="Coetzee M.P."/>
            <person name="Wingfield M.J."/>
            <person name="Wingfield B.D."/>
        </authorList>
    </citation>
    <scope>NUCLEOTIDE SEQUENCE [LARGE SCALE GENOMIC DNA]</scope>
    <source>
        <strain evidence="7 8">CBS 114723</strain>
    </source>
</reference>
<comment type="caution">
    <text evidence="7">The sequence shown here is derived from an EMBL/GenBank/DDBJ whole genome shotgun (WGS) entry which is preliminary data.</text>
</comment>
<keyword evidence="8" id="KW-1185">Reference proteome</keyword>
<evidence type="ECO:0000256" key="2">
    <source>
        <dbReference type="ARBA" id="ARBA00022517"/>
    </source>
</evidence>
<dbReference type="Proteomes" id="UP000222788">
    <property type="component" value="Unassembled WGS sequence"/>
</dbReference>
<dbReference type="InterPro" id="IPR030387">
    <property type="entry name" value="G_Bms1/Tsr1_dom"/>
</dbReference>
<dbReference type="EMBL" id="APWK03000185">
    <property type="protein sequence ID" value="PHH49605.1"/>
    <property type="molecule type" value="Genomic_DNA"/>
</dbReference>
<keyword evidence="2" id="KW-0690">Ribosome biogenesis</keyword>
<dbReference type="GO" id="GO:0005525">
    <property type="term" value="F:GTP binding"/>
    <property type="evidence" value="ECO:0007669"/>
    <property type="project" value="TreeGrafter"/>
</dbReference>
<dbReference type="PANTHER" id="PTHR12858:SF1">
    <property type="entry name" value="PRE-RRNA-PROCESSING PROTEIN TSR1 HOMOLOG"/>
    <property type="match status" value="1"/>
</dbReference>
<dbReference type="GO" id="GO:0003924">
    <property type="term" value="F:GTPase activity"/>
    <property type="evidence" value="ECO:0007669"/>
    <property type="project" value="TreeGrafter"/>
</dbReference>
<keyword evidence="3" id="KW-0539">Nucleus</keyword>
<evidence type="ECO:0000256" key="4">
    <source>
        <dbReference type="ARBA" id="ARBA00038288"/>
    </source>
</evidence>
<dbReference type="Pfam" id="PF22298">
    <property type="entry name" value="Tsr1_G-like"/>
    <property type="match status" value="1"/>
</dbReference>
<dbReference type="InterPro" id="IPR007034">
    <property type="entry name" value="BMS1_TSR1_C"/>
</dbReference>
<dbReference type="InterPro" id="IPR012948">
    <property type="entry name" value="AARP2CN"/>
</dbReference>
<dbReference type="InterPro" id="IPR039761">
    <property type="entry name" value="Bms1/Tsr1"/>
</dbReference>
<dbReference type="GO" id="GO:0000479">
    <property type="term" value="P:endonucleolytic cleavage of tricistronic rRNA transcript (SSU-rRNA, 5.8S rRNA, LSU-rRNA)"/>
    <property type="evidence" value="ECO:0007669"/>
    <property type="project" value="TreeGrafter"/>
</dbReference>
<dbReference type="GO" id="GO:0000462">
    <property type="term" value="P:maturation of SSU-rRNA from tricistronic rRNA transcript (SSU-rRNA, 5.8S rRNA, LSU-rRNA)"/>
    <property type="evidence" value="ECO:0007669"/>
    <property type="project" value="TreeGrafter"/>
</dbReference>
<dbReference type="SMART" id="SM01362">
    <property type="entry name" value="DUF663"/>
    <property type="match status" value="1"/>
</dbReference>